<dbReference type="EMBL" id="BBZA01000140">
    <property type="protein sequence ID" value="GAP63401.1"/>
    <property type="molecule type" value="Genomic_DNA"/>
</dbReference>
<organism evidence="2 4">
    <name type="scientific">Ardenticatena maritima</name>
    <dbReference type="NCBI Taxonomy" id="872965"/>
    <lineage>
        <taxon>Bacteria</taxon>
        <taxon>Bacillati</taxon>
        <taxon>Chloroflexota</taxon>
        <taxon>Ardenticatenia</taxon>
        <taxon>Ardenticatenales</taxon>
        <taxon>Ardenticatenaceae</taxon>
        <taxon>Ardenticatena</taxon>
    </lineage>
</organism>
<dbReference type="InParanoid" id="A0A0M8K962"/>
<proteinExistence type="predicted"/>
<gene>
    <name evidence="2" type="ORF">ARMA_1824</name>
    <name evidence="3" type="ORF">SE16_02105</name>
</gene>
<dbReference type="Gene3D" id="1.20.120.680">
    <property type="entry name" value="Formiminotetrahydrofolate cyclodeaminase monomer, up-and-down helical bundle"/>
    <property type="match status" value="1"/>
</dbReference>
<evidence type="ECO:0000313" key="3">
    <source>
        <dbReference type="EMBL" id="KPL89288.1"/>
    </source>
</evidence>
<name>A0A0M8K962_9CHLR</name>
<evidence type="ECO:0000313" key="2">
    <source>
        <dbReference type="EMBL" id="GAP63401.1"/>
    </source>
</evidence>
<dbReference type="InterPro" id="IPR036178">
    <property type="entry name" value="Formintransfe-cycloase-like_sf"/>
</dbReference>
<dbReference type="Proteomes" id="UP000037784">
    <property type="component" value="Unassembled WGS sequence"/>
</dbReference>
<feature type="domain" description="Cyclodeaminase/cyclohydrolase" evidence="1">
    <location>
        <begin position="8"/>
        <end position="188"/>
    </location>
</feature>
<sequence length="211" mass="22754">MHAFREQTIGTFLDALASDAPAPGGGAAAGLAGAMGAALISMVTNLTIGRKKYADVEEEMKAIREQAEAIRVELTALAELDAQVFERVMEAYRLPRETDEQKAARKQAIREALKEATEVPLRMAEQAARLFELAVPLAEKGNKNAISDAGAGVQLANAAFETALLNVAINLSLLDDEAFAAQVRERVEALRAVQAEYKDKAVETVYRRILG</sequence>
<dbReference type="RefSeq" id="WP_054493240.1">
    <property type="nucleotide sequence ID" value="NZ_BBZA01000140.1"/>
</dbReference>
<dbReference type="STRING" id="872965.SE16_02105"/>
<comment type="caution">
    <text evidence="2">The sequence shown here is derived from an EMBL/GenBank/DDBJ whole genome shotgun (WGS) entry which is preliminary data.</text>
</comment>
<protein>
    <recommendedName>
        <fullName evidence="1">Cyclodeaminase/cyclohydrolase domain-containing protein</fullName>
    </recommendedName>
</protein>
<dbReference type="OrthoDB" id="7959174at2"/>
<dbReference type="Pfam" id="PF04961">
    <property type="entry name" value="FTCD_C"/>
    <property type="match status" value="1"/>
</dbReference>
<evidence type="ECO:0000259" key="1">
    <source>
        <dbReference type="Pfam" id="PF04961"/>
    </source>
</evidence>
<dbReference type="AlphaFoldDB" id="A0A0M8K962"/>
<dbReference type="GO" id="GO:0003824">
    <property type="term" value="F:catalytic activity"/>
    <property type="evidence" value="ECO:0007669"/>
    <property type="project" value="InterPro"/>
</dbReference>
<evidence type="ECO:0000313" key="5">
    <source>
        <dbReference type="Proteomes" id="UP000050502"/>
    </source>
</evidence>
<reference evidence="3 5" key="2">
    <citation type="submission" date="2015-07" db="EMBL/GenBank/DDBJ databases">
        <title>Whole genome sequence of Ardenticatena maritima DSM 23922.</title>
        <authorList>
            <person name="Hemp J."/>
            <person name="Ward L.M."/>
            <person name="Pace L.A."/>
            <person name="Fischer W.W."/>
        </authorList>
    </citation>
    <scope>NUCLEOTIDE SEQUENCE [LARGE SCALE GENOMIC DNA]</scope>
    <source>
        <strain evidence="3 5">110S</strain>
    </source>
</reference>
<dbReference type="Proteomes" id="UP000050502">
    <property type="component" value="Unassembled WGS sequence"/>
</dbReference>
<accession>A0A0M8K962</accession>
<reference evidence="2 4" key="1">
    <citation type="journal article" date="2015" name="Genome Announc.">
        <title>Draft Genome Sequence of a Heterotrophic Facultative Anaerobic Thermophilic Bacterium, Ardenticatena maritima Strain 110ST.</title>
        <authorList>
            <person name="Kawaichi S."/>
            <person name="Yoshida T."/>
            <person name="Sako Y."/>
            <person name="Nakamura R."/>
        </authorList>
    </citation>
    <scope>NUCLEOTIDE SEQUENCE [LARGE SCALE GENOMIC DNA]</scope>
    <source>
        <strain evidence="2 4">110S</strain>
    </source>
</reference>
<dbReference type="SUPFAM" id="SSF101262">
    <property type="entry name" value="Methenyltetrahydrofolate cyclohydrolase-like"/>
    <property type="match status" value="1"/>
</dbReference>
<dbReference type="EMBL" id="LGKN01000003">
    <property type="protein sequence ID" value="KPL89288.1"/>
    <property type="molecule type" value="Genomic_DNA"/>
</dbReference>
<evidence type="ECO:0000313" key="4">
    <source>
        <dbReference type="Proteomes" id="UP000037784"/>
    </source>
</evidence>
<keyword evidence="4" id="KW-1185">Reference proteome</keyword>
<dbReference type="InterPro" id="IPR007044">
    <property type="entry name" value="Cyclodeamin/CycHdrlase"/>
</dbReference>
<reference evidence="4" key="3">
    <citation type="submission" date="2015-08" db="EMBL/GenBank/DDBJ databases">
        <title>Draft Genome Sequence of a Heterotrophic Facultative Anaerobic Bacterium Ardenticatena maritima Strain 110S.</title>
        <authorList>
            <person name="Kawaichi S."/>
            <person name="Yoshida T."/>
            <person name="Sako Y."/>
            <person name="Nakamura R."/>
        </authorList>
    </citation>
    <scope>NUCLEOTIDE SEQUENCE [LARGE SCALE GENOMIC DNA]</scope>
    <source>
        <strain evidence="4">110S</strain>
    </source>
</reference>
<dbReference type="PATRIC" id="fig|872965.6.peg.369"/>